<dbReference type="PROSITE" id="PS50250">
    <property type="entry name" value="PCI"/>
    <property type="match status" value="1"/>
</dbReference>
<dbReference type="SUPFAM" id="SSF46785">
    <property type="entry name" value="Winged helix' DNA-binding domain"/>
    <property type="match status" value="1"/>
</dbReference>
<keyword evidence="5" id="KW-0736">Signalosome</keyword>
<feature type="domain" description="PCI" evidence="8">
    <location>
        <begin position="290"/>
        <end position="460"/>
    </location>
</feature>
<dbReference type="InterPro" id="IPR036390">
    <property type="entry name" value="WH_DNA-bd_sf"/>
</dbReference>
<dbReference type="SMART" id="SM00088">
    <property type="entry name" value="PINT"/>
    <property type="match status" value="1"/>
</dbReference>
<dbReference type="InterPro" id="IPR000717">
    <property type="entry name" value="PCI_dom"/>
</dbReference>
<keyword evidence="10" id="KW-1185">Reference proteome</keyword>
<reference evidence="9 10" key="1">
    <citation type="submission" date="2021-02" db="EMBL/GenBank/DDBJ databases">
        <title>Variation within the Batrachochytrium salamandrivorans European outbreak.</title>
        <authorList>
            <person name="Kelly M."/>
            <person name="Pasmans F."/>
            <person name="Shea T.P."/>
            <person name="Munoz J.F."/>
            <person name="Carranza S."/>
            <person name="Cuomo C.A."/>
            <person name="Martel A."/>
        </authorList>
    </citation>
    <scope>NUCLEOTIDE SEQUENCE [LARGE SCALE GENOMIC DNA]</scope>
    <source>
        <strain evidence="9 10">AMFP18/2</strain>
    </source>
</reference>
<dbReference type="Pfam" id="PF01399">
    <property type="entry name" value="PCI"/>
    <property type="match status" value="1"/>
</dbReference>
<dbReference type="Pfam" id="PF10602">
    <property type="entry name" value="RPN7"/>
    <property type="match status" value="1"/>
</dbReference>
<name>A0ABQ8FJN4_9FUNG</name>
<proteinExistence type="inferred from homology"/>
<dbReference type="EMBL" id="JAFCIX010000064">
    <property type="protein sequence ID" value="KAH6599464.1"/>
    <property type="molecule type" value="Genomic_DNA"/>
</dbReference>
<gene>
    <name evidence="9" type="ORF">BASA50_002978</name>
</gene>
<dbReference type="PANTHER" id="PTHR14145">
    <property type="entry name" value="26S PROTESOME SUBUNIT 6"/>
    <property type="match status" value="1"/>
</dbReference>
<keyword evidence="6" id="KW-0539">Nucleus</keyword>
<evidence type="ECO:0000313" key="9">
    <source>
        <dbReference type="EMBL" id="KAH6599464.1"/>
    </source>
</evidence>
<comment type="subcellular location">
    <subcellularLocation>
        <location evidence="2">Cytoplasm</location>
    </subcellularLocation>
    <subcellularLocation>
        <location evidence="1">Nucleus</location>
    </subcellularLocation>
</comment>
<keyword evidence="4" id="KW-0963">Cytoplasm</keyword>
<evidence type="ECO:0000256" key="5">
    <source>
        <dbReference type="ARBA" id="ARBA00022790"/>
    </source>
</evidence>
<feature type="region of interest" description="Disordered" evidence="7">
    <location>
        <begin position="1"/>
        <end position="28"/>
    </location>
</feature>
<comment type="caution">
    <text evidence="9">The sequence shown here is derived from an EMBL/GenBank/DDBJ whole genome shotgun (WGS) entry which is preliminary data.</text>
</comment>
<feature type="compositionally biased region" description="Low complexity" evidence="7">
    <location>
        <begin position="10"/>
        <end position="20"/>
    </location>
</feature>
<dbReference type="Gene3D" id="1.25.40.570">
    <property type="match status" value="1"/>
</dbReference>
<dbReference type="PANTHER" id="PTHR14145:SF2">
    <property type="entry name" value="COP9 SIGNALOSOME COMPLEX SUBUNIT 1"/>
    <property type="match status" value="1"/>
</dbReference>
<dbReference type="InterPro" id="IPR019585">
    <property type="entry name" value="Rpn7/CSN1"/>
</dbReference>
<evidence type="ECO:0000256" key="2">
    <source>
        <dbReference type="ARBA" id="ARBA00004496"/>
    </source>
</evidence>
<sequence length="501" mass="56580">MDTDMLDTPASSSSSMASFSHMDTGGMAPDMDASSTDLVFRTASPAGQERLDSHSSPTKAATAAAAANANAASDSNYKKKRVRVTVAVATLDLEPYISNYKSRSTRIDRLAFIAERCPSLQIDALKMAAKELLLTSNFEKYNGVMFKLNDFLYAHQLDPIAPDDKWIEQTKLASQKKTDHLEYELRAYRANSIKESIRMGHSDLGDHLFSLGELHSALKSYTRTKDYCTTQKHVLDMCLNIIKTCMSLGTFSHAQTYLIKAETIADLPNKEVLTSKLASISGIINLDSGAYRKAAKNFLSIPFEFSNELYESISPNDVAIYGGLMALATFERPELKRLVFENSHFKQYLELEPQIREMIYAFYSLNFRASIEIMGKMKNNLLLDMYLHDHVENLYQLIRKRALVQYFYPFVTVDMNKMATSFNCSVSELEREVATLIGDGHIQARIDSHNKILCAKQKNQRSQLYTKTSEIVKDYAFQSRVALLRARLLEMDLVSQPAPRR</sequence>
<comment type="similarity">
    <text evidence="3">Belongs to the CSN1 family.</text>
</comment>
<dbReference type="Proteomes" id="UP001648503">
    <property type="component" value="Unassembled WGS sequence"/>
</dbReference>
<protein>
    <recommendedName>
        <fullName evidence="8">PCI domain-containing protein</fullName>
    </recommendedName>
</protein>
<dbReference type="InterPro" id="IPR045135">
    <property type="entry name" value="Rpn7_N"/>
</dbReference>
<evidence type="ECO:0000256" key="3">
    <source>
        <dbReference type="ARBA" id="ARBA00008793"/>
    </source>
</evidence>
<evidence type="ECO:0000256" key="6">
    <source>
        <dbReference type="ARBA" id="ARBA00023242"/>
    </source>
</evidence>
<organism evidence="9 10">
    <name type="scientific">Batrachochytrium salamandrivorans</name>
    <dbReference type="NCBI Taxonomy" id="1357716"/>
    <lineage>
        <taxon>Eukaryota</taxon>
        <taxon>Fungi</taxon>
        <taxon>Fungi incertae sedis</taxon>
        <taxon>Chytridiomycota</taxon>
        <taxon>Chytridiomycota incertae sedis</taxon>
        <taxon>Chytridiomycetes</taxon>
        <taxon>Rhizophydiales</taxon>
        <taxon>Rhizophydiales incertae sedis</taxon>
        <taxon>Batrachochytrium</taxon>
    </lineage>
</organism>
<evidence type="ECO:0000313" key="10">
    <source>
        <dbReference type="Proteomes" id="UP001648503"/>
    </source>
</evidence>
<accession>A0ABQ8FJN4</accession>
<evidence type="ECO:0000256" key="4">
    <source>
        <dbReference type="ARBA" id="ARBA00022490"/>
    </source>
</evidence>
<evidence type="ECO:0000259" key="8">
    <source>
        <dbReference type="PROSITE" id="PS50250"/>
    </source>
</evidence>
<evidence type="ECO:0000256" key="7">
    <source>
        <dbReference type="SAM" id="MobiDB-lite"/>
    </source>
</evidence>
<evidence type="ECO:0000256" key="1">
    <source>
        <dbReference type="ARBA" id="ARBA00004123"/>
    </source>
</evidence>